<protein>
    <submittedName>
        <fullName evidence="1">Uncharacterized protein</fullName>
    </submittedName>
</protein>
<sequence length="87" mass="9657">MKTHKFVYNRNCCTLELLPWPALVPRRAVAISASIARPNLPSLQLEEAPNSAAGSGDVYDALYFTRMLLSLSNQKPRNSRTPLAQNT</sequence>
<comment type="caution">
    <text evidence="1">The sequence shown here is derived from an EMBL/GenBank/DDBJ whole genome shotgun (WGS) entry which is preliminary data.</text>
</comment>
<organism evidence="1 2">
    <name type="scientific">Daphnia magna</name>
    <dbReference type="NCBI Taxonomy" id="35525"/>
    <lineage>
        <taxon>Eukaryota</taxon>
        <taxon>Metazoa</taxon>
        <taxon>Ecdysozoa</taxon>
        <taxon>Arthropoda</taxon>
        <taxon>Crustacea</taxon>
        <taxon>Branchiopoda</taxon>
        <taxon>Diplostraca</taxon>
        <taxon>Cladocera</taxon>
        <taxon>Anomopoda</taxon>
        <taxon>Daphniidae</taxon>
        <taxon>Daphnia</taxon>
    </lineage>
</organism>
<evidence type="ECO:0000313" key="1">
    <source>
        <dbReference type="EMBL" id="KAK4012942.1"/>
    </source>
</evidence>
<name>A0ABQ9ZJ38_9CRUS</name>
<reference evidence="1 2" key="1">
    <citation type="journal article" date="2023" name="Nucleic Acids Res.">
        <title>The hologenome of Daphnia magna reveals possible DNA methylation and microbiome-mediated evolution of the host genome.</title>
        <authorList>
            <person name="Chaturvedi A."/>
            <person name="Li X."/>
            <person name="Dhandapani V."/>
            <person name="Marshall H."/>
            <person name="Kissane S."/>
            <person name="Cuenca-Cambronero M."/>
            <person name="Asole G."/>
            <person name="Calvet F."/>
            <person name="Ruiz-Romero M."/>
            <person name="Marangio P."/>
            <person name="Guigo R."/>
            <person name="Rago D."/>
            <person name="Mirbahai L."/>
            <person name="Eastwood N."/>
            <person name="Colbourne J.K."/>
            <person name="Zhou J."/>
            <person name="Mallon E."/>
            <person name="Orsini L."/>
        </authorList>
    </citation>
    <scope>NUCLEOTIDE SEQUENCE [LARGE SCALE GENOMIC DNA]</scope>
    <source>
        <strain evidence="1">LRV0_1</strain>
    </source>
</reference>
<accession>A0ABQ9ZJ38</accession>
<keyword evidence="2" id="KW-1185">Reference proteome</keyword>
<dbReference type="Proteomes" id="UP001234178">
    <property type="component" value="Unassembled WGS sequence"/>
</dbReference>
<proteinExistence type="predicted"/>
<dbReference type="EMBL" id="JAOYFB010000004">
    <property type="protein sequence ID" value="KAK4012942.1"/>
    <property type="molecule type" value="Genomic_DNA"/>
</dbReference>
<evidence type="ECO:0000313" key="2">
    <source>
        <dbReference type="Proteomes" id="UP001234178"/>
    </source>
</evidence>
<gene>
    <name evidence="1" type="ORF">OUZ56_025190</name>
</gene>